<evidence type="ECO:0000256" key="1">
    <source>
        <dbReference type="ARBA" id="ARBA00004196"/>
    </source>
</evidence>
<evidence type="ECO:0000256" key="3">
    <source>
        <dbReference type="ARBA" id="ARBA00022448"/>
    </source>
</evidence>
<dbReference type="PROSITE" id="PS51318">
    <property type="entry name" value="TAT"/>
    <property type="match status" value="1"/>
</dbReference>
<dbReference type="PANTHER" id="PTHR43649:SF31">
    <property type="entry name" value="SN-GLYCEROL-3-PHOSPHATE-BINDING PERIPLASMIC PROTEIN UGPB"/>
    <property type="match status" value="1"/>
</dbReference>
<dbReference type="EMBL" id="SMKQ01000087">
    <property type="protein sequence ID" value="TDD44978.1"/>
    <property type="molecule type" value="Genomic_DNA"/>
</dbReference>
<dbReference type="AlphaFoldDB" id="A0A4R4YJ70"/>
<dbReference type="InterPro" id="IPR050490">
    <property type="entry name" value="Bact_solute-bd_prot1"/>
</dbReference>
<dbReference type="OrthoDB" id="2513152at2"/>
<organism evidence="5 6">
    <name type="scientific">Nonomuraea terrae</name>
    <dbReference type="NCBI Taxonomy" id="2530383"/>
    <lineage>
        <taxon>Bacteria</taxon>
        <taxon>Bacillati</taxon>
        <taxon>Actinomycetota</taxon>
        <taxon>Actinomycetes</taxon>
        <taxon>Streptosporangiales</taxon>
        <taxon>Streptosporangiaceae</taxon>
        <taxon>Nonomuraea</taxon>
    </lineage>
</organism>
<dbReference type="InterPro" id="IPR006311">
    <property type="entry name" value="TAT_signal"/>
</dbReference>
<dbReference type="SUPFAM" id="SSF53850">
    <property type="entry name" value="Periplasmic binding protein-like II"/>
    <property type="match status" value="1"/>
</dbReference>
<keyword evidence="6" id="KW-1185">Reference proteome</keyword>
<dbReference type="GO" id="GO:0030313">
    <property type="term" value="C:cell envelope"/>
    <property type="evidence" value="ECO:0007669"/>
    <property type="project" value="UniProtKB-SubCell"/>
</dbReference>
<keyword evidence="4" id="KW-0732">Signal</keyword>
<evidence type="ECO:0000313" key="6">
    <source>
        <dbReference type="Proteomes" id="UP000295302"/>
    </source>
</evidence>
<name>A0A4R4YJ70_9ACTN</name>
<comment type="caution">
    <text evidence="5">The sequence shown here is derived from an EMBL/GenBank/DDBJ whole genome shotgun (WGS) entry which is preliminary data.</text>
</comment>
<comment type="subcellular location">
    <subcellularLocation>
        <location evidence="1">Cell envelope</location>
    </subcellularLocation>
</comment>
<evidence type="ECO:0000256" key="2">
    <source>
        <dbReference type="ARBA" id="ARBA00008520"/>
    </source>
</evidence>
<sequence>MHGWPTAAGIQQEEEMSERAFGRRSFLVGTGGAAVLLGMGSVSGCGTGGAARQANTVASNAKVVLPAYVPYAGITPDLPATAEGVEAAFRHFPKQRPKSVPEKPGNGETINGMSHIYLPVPPGVDRNSYWAGLNDRLGIDLKLQMVPAADYEQKFATTIAGNELPDVMQLRPVSNLPALLDRQFTRLDDYLAGDAIKKYPNLANIPTQHWKATVFNGGIYGIPIPRGAVSVYHFIRQDLFEAAGVSPEPKGLTELTETAKVLTDPKARRWAFGHWNGVQQYLLMMNGAPNGWRAEGGRLVHQFETEEHKQAIADLAQLWSAGIMHPDAFSDQFPAANLFAAGTVAVNFFDGYLGWNTYIQNGASNPDFKLALMPVYTRDGSELASWFRGYVTNVSITGLKKQSDPKKIELILRMLNWLAAPFGTEEYVYRVFGEEGVDHTVNGDGDPTLTQTGLTNTAVPIRYLSDAPAVIYQPGRSQDADVQHAYQTKVLAKSTLNPTVGLFSNTHASKNTAVEKAFTNGVKEIVQGRKPISTLDDLVKTWRSSAGDAMRKEYEGQL</sequence>
<dbReference type="PANTHER" id="PTHR43649">
    <property type="entry name" value="ARABINOSE-BINDING PROTEIN-RELATED"/>
    <property type="match status" value="1"/>
</dbReference>
<dbReference type="Gene3D" id="3.40.190.10">
    <property type="entry name" value="Periplasmic binding protein-like II"/>
    <property type="match status" value="1"/>
</dbReference>
<comment type="similarity">
    <text evidence="2">Belongs to the bacterial solute-binding protein 1 family.</text>
</comment>
<dbReference type="RefSeq" id="WP_132616110.1">
    <property type="nucleotide sequence ID" value="NZ_SMKQ01000087.1"/>
</dbReference>
<dbReference type="Proteomes" id="UP000295302">
    <property type="component" value="Unassembled WGS sequence"/>
</dbReference>
<evidence type="ECO:0000313" key="5">
    <source>
        <dbReference type="EMBL" id="TDD44978.1"/>
    </source>
</evidence>
<gene>
    <name evidence="5" type="ORF">E1286_25335</name>
</gene>
<protein>
    <submittedName>
        <fullName evidence="5">Extracellular solute-binding protein</fullName>
    </submittedName>
</protein>
<dbReference type="Pfam" id="PF13416">
    <property type="entry name" value="SBP_bac_8"/>
    <property type="match status" value="1"/>
</dbReference>
<accession>A0A4R4YJ70</accession>
<reference evidence="5 6" key="1">
    <citation type="submission" date="2019-03" db="EMBL/GenBank/DDBJ databases">
        <title>Draft genome sequences of novel Actinobacteria.</title>
        <authorList>
            <person name="Sahin N."/>
            <person name="Ay H."/>
            <person name="Saygin H."/>
        </authorList>
    </citation>
    <scope>NUCLEOTIDE SEQUENCE [LARGE SCALE GENOMIC DNA]</scope>
    <source>
        <strain evidence="5 6">CH32</strain>
    </source>
</reference>
<evidence type="ECO:0000256" key="4">
    <source>
        <dbReference type="ARBA" id="ARBA00022729"/>
    </source>
</evidence>
<keyword evidence="3" id="KW-0813">Transport</keyword>
<dbReference type="InterPro" id="IPR006059">
    <property type="entry name" value="SBP"/>
</dbReference>
<proteinExistence type="inferred from homology"/>